<proteinExistence type="predicted"/>
<evidence type="ECO:0000313" key="4">
    <source>
        <dbReference type="Proteomes" id="UP001140979"/>
    </source>
</evidence>
<reference evidence="3" key="1">
    <citation type="submission" date="2022-02" db="EMBL/GenBank/DDBJ databases">
        <title>Emergence and expansion in Europe of a Vibrio aestuarianus clonal complex pathogenic for oysters.</title>
        <authorList>
            <person name="Mesnil A."/>
            <person name="Travers M.-A."/>
        </authorList>
    </citation>
    <scope>NUCLEOTIDE SEQUENCE</scope>
    <source>
        <strain evidence="3">19_064_11T1</strain>
    </source>
</reference>
<keyword evidence="1" id="KW-0472">Membrane</keyword>
<dbReference type="PANTHER" id="PTHR37024:SF5">
    <property type="entry name" value="IMPA N-TERMINAL DOMAIN-CONTAINING PROTEIN"/>
    <property type="match status" value="1"/>
</dbReference>
<dbReference type="AlphaFoldDB" id="A0A9X4ET76"/>
<keyword evidence="1" id="KW-0812">Transmembrane</keyword>
<feature type="domain" description="ImpA N-terminal" evidence="2">
    <location>
        <begin position="22"/>
        <end position="98"/>
    </location>
</feature>
<name>A0A9X4ET76_9VIBR</name>
<dbReference type="InterPro" id="IPR010657">
    <property type="entry name" value="ImpA_N"/>
</dbReference>
<protein>
    <submittedName>
        <fullName evidence="3">Type VI secretion system ImpA family N-terminal domain-containing protein</fullName>
    </submittedName>
</protein>
<feature type="transmembrane region" description="Helical" evidence="1">
    <location>
        <begin position="207"/>
        <end position="229"/>
    </location>
</feature>
<dbReference type="Proteomes" id="UP001140979">
    <property type="component" value="Unassembled WGS sequence"/>
</dbReference>
<evidence type="ECO:0000259" key="2">
    <source>
        <dbReference type="Pfam" id="PF06812"/>
    </source>
</evidence>
<dbReference type="Pfam" id="PF06812">
    <property type="entry name" value="ImpA_N"/>
    <property type="match status" value="1"/>
</dbReference>
<keyword evidence="1" id="KW-1133">Transmembrane helix</keyword>
<dbReference type="PANTHER" id="PTHR37024">
    <property type="entry name" value="TYPE VI SECRETION SYSTEM DUF2094 AND IMPA-RELATED DOMAIN PROTEIN"/>
    <property type="match status" value="1"/>
</dbReference>
<evidence type="ECO:0000256" key="1">
    <source>
        <dbReference type="SAM" id="Phobius"/>
    </source>
</evidence>
<accession>A0A9X4ET76</accession>
<dbReference type="EMBL" id="JAKNBA010000003">
    <property type="protein sequence ID" value="MDE1241131.1"/>
    <property type="molecule type" value="Genomic_DNA"/>
</dbReference>
<comment type="caution">
    <text evidence="3">The sequence shown here is derived from an EMBL/GenBank/DDBJ whole genome shotgun (WGS) entry which is preliminary data.</text>
</comment>
<evidence type="ECO:0000313" key="3">
    <source>
        <dbReference type="EMBL" id="MDE1241131.1"/>
    </source>
</evidence>
<dbReference type="RefSeq" id="WP_274682595.1">
    <property type="nucleotide sequence ID" value="NZ_JAKNBA010000003.1"/>
</dbReference>
<sequence>MSNTIFIDHARFHLIEDSAAIRNLDTYQRVKDEINRRHNPLSGGSDWAVVKEACETLAKGPGIDLLLCGYYTVACLKMQGLVGYANGLELLCACLSNLHQPDVKAAKMRKEVLDWVNARVVRELKDLRPNYESLRDLYRCERFCERLNTILESQQPDCLVDFEGVGFAIFEHIDRLETQYHSLLKRHNQVDKAQAERNQKRARITHVMTFVAGILVVAVVYVSVIYLPFFHSMPYATSQARPALGSTDQVRAFQQQHSAEKISKLSKDIVPLYRSAIEQNMAISFESARVEAQQVLNALLLLYPQSTAVLEVEQTLLSSKQQAIQQTESIIERFSETRTKMANIALLAQKGRLSELQRQTKSLEDFAISLSPIYGRAAYVEELVEKGDITQANQEFTILKERLNNLSWKIAELDLQFERLASESEMAQ</sequence>
<organism evidence="3 4">
    <name type="scientific">Vibrio aestuarianus</name>
    <dbReference type="NCBI Taxonomy" id="28171"/>
    <lineage>
        <taxon>Bacteria</taxon>
        <taxon>Pseudomonadati</taxon>
        <taxon>Pseudomonadota</taxon>
        <taxon>Gammaproteobacteria</taxon>
        <taxon>Vibrionales</taxon>
        <taxon>Vibrionaceae</taxon>
        <taxon>Vibrio</taxon>
    </lineage>
</organism>
<gene>
    <name evidence="3" type="ORF">L9W94_03020</name>
</gene>